<gene>
    <name evidence="1" type="ORF">H9L42_15960</name>
</gene>
<sequence length="141" mass="16172">MNDIRAYFKENKKQKEHQFYAPTSSLCDENGEPLKWEFRRLTSREVEDIRENNTVEVQIPGKPGMFRNRVNVAGVNRDMICASVVNPNLLNAELQDSYGVKTPGDLLQEMVDSPGEYDELAAFVTKLNDYDIEKEIEVAKN</sequence>
<name>A0A923NRD9_9FIRM</name>
<dbReference type="RefSeq" id="WP_187304400.1">
    <property type="nucleotide sequence ID" value="NZ_JACRYT010000032.1"/>
</dbReference>
<dbReference type="AlphaFoldDB" id="A0A923NRD9"/>
<dbReference type="InterPro" id="IPR014986">
    <property type="entry name" value="XkdN-like"/>
</dbReference>
<organism evidence="1 2">
    <name type="scientific">Zhenpiania hominis</name>
    <dbReference type="NCBI Taxonomy" id="2763644"/>
    <lineage>
        <taxon>Bacteria</taxon>
        <taxon>Bacillati</taxon>
        <taxon>Bacillota</taxon>
        <taxon>Clostridia</taxon>
        <taxon>Peptostreptococcales</taxon>
        <taxon>Anaerovoracaceae</taxon>
        <taxon>Zhenpiania</taxon>
    </lineage>
</organism>
<dbReference type="EMBL" id="JACRYT010000032">
    <property type="protein sequence ID" value="MBC6681305.1"/>
    <property type="molecule type" value="Genomic_DNA"/>
</dbReference>
<reference evidence="1" key="1">
    <citation type="submission" date="2020-08" db="EMBL/GenBank/DDBJ databases">
        <title>Genome public.</title>
        <authorList>
            <person name="Liu C."/>
            <person name="Sun Q."/>
        </authorList>
    </citation>
    <scope>NUCLEOTIDE SEQUENCE</scope>
    <source>
        <strain evidence="1">BX12</strain>
    </source>
</reference>
<dbReference type="Pfam" id="PF08890">
    <property type="entry name" value="Phage_TAC_5"/>
    <property type="match status" value="1"/>
</dbReference>
<proteinExistence type="predicted"/>
<evidence type="ECO:0008006" key="3">
    <source>
        <dbReference type="Google" id="ProtNLM"/>
    </source>
</evidence>
<accession>A0A923NRD9</accession>
<keyword evidence="2" id="KW-1185">Reference proteome</keyword>
<evidence type="ECO:0000313" key="2">
    <source>
        <dbReference type="Proteomes" id="UP000602647"/>
    </source>
</evidence>
<dbReference type="Gene3D" id="3.30.2220.30">
    <property type="match status" value="1"/>
</dbReference>
<evidence type="ECO:0000313" key="1">
    <source>
        <dbReference type="EMBL" id="MBC6681305.1"/>
    </source>
</evidence>
<protein>
    <recommendedName>
        <fullName evidence="3">Phage XkdN-like protein</fullName>
    </recommendedName>
</protein>
<dbReference type="InterPro" id="IPR038559">
    <property type="entry name" value="XkdN-like_sf"/>
</dbReference>
<dbReference type="Proteomes" id="UP000602647">
    <property type="component" value="Unassembled WGS sequence"/>
</dbReference>
<comment type="caution">
    <text evidence="1">The sequence shown here is derived from an EMBL/GenBank/DDBJ whole genome shotgun (WGS) entry which is preliminary data.</text>
</comment>